<dbReference type="EMBL" id="VCKW01000223">
    <property type="protein sequence ID" value="TMQ91266.1"/>
    <property type="molecule type" value="Genomic_DNA"/>
</dbReference>
<reference evidence="3 4" key="1">
    <citation type="submission" date="2019-05" db="EMBL/GenBank/DDBJ databases">
        <title>Draft genome sequence of Actinomadura sp. 14C53.</title>
        <authorList>
            <person name="Saricaoglu S."/>
            <person name="Isik K."/>
        </authorList>
    </citation>
    <scope>NUCLEOTIDE SEQUENCE [LARGE SCALE GENOMIC DNA]</scope>
    <source>
        <strain evidence="3 4">14C53</strain>
    </source>
</reference>
<dbReference type="SUPFAM" id="SSF81660">
    <property type="entry name" value="Metal cation-transporting ATPase, ATP-binding domain N"/>
    <property type="match status" value="1"/>
</dbReference>
<dbReference type="SUPFAM" id="SSF56784">
    <property type="entry name" value="HAD-like"/>
    <property type="match status" value="1"/>
</dbReference>
<dbReference type="SUPFAM" id="SSF52200">
    <property type="entry name" value="Toll/Interleukin receptor TIR domain"/>
    <property type="match status" value="1"/>
</dbReference>
<dbReference type="InterPro" id="IPR023299">
    <property type="entry name" value="ATPase_P-typ_cyto_dom_N"/>
</dbReference>
<comment type="subcellular location">
    <subcellularLocation>
        <location evidence="1">Membrane</location>
        <topology evidence="1">Multi-pass membrane protein</topology>
    </subcellularLocation>
</comment>
<dbReference type="GO" id="GO:0016020">
    <property type="term" value="C:membrane"/>
    <property type="evidence" value="ECO:0007669"/>
    <property type="project" value="UniProtKB-SubCell"/>
</dbReference>
<dbReference type="OrthoDB" id="9814270at2"/>
<proteinExistence type="predicted"/>
<gene>
    <name evidence="3" type="ORF">ETD83_31670</name>
</gene>
<name>A0A5C4J3F7_9ACTN</name>
<evidence type="ECO:0000259" key="2">
    <source>
        <dbReference type="Pfam" id="PF13676"/>
    </source>
</evidence>
<dbReference type="Proteomes" id="UP000309174">
    <property type="component" value="Unassembled WGS sequence"/>
</dbReference>
<dbReference type="InterPro" id="IPR036412">
    <property type="entry name" value="HAD-like_sf"/>
</dbReference>
<organism evidence="3 4">
    <name type="scientific">Actinomadura soli</name>
    <dbReference type="NCBI Taxonomy" id="2508997"/>
    <lineage>
        <taxon>Bacteria</taxon>
        <taxon>Bacillati</taxon>
        <taxon>Actinomycetota</taxon>
        <taxon>Actinomycetes</taxon>
        <taxon>Streptosporangiales</taxon>
        <taxon>Thermomonosporaceae</taxon>
        <taxon>Actinomadura</taxon>
    </lineage>
</organism>
<sequence length="290" mass="31176">MRLGSLVFSVRSIHMVVQGDNAIDVRIFVSHAGPDTAWAEWVAWQLQVEGYAVELDAWHWRAGDDFVERMRDAVERSGVLMIALWSAQYFDARHATRDEWSAIRVAMLQGDPTEIALAEGSGPDLPARLAARDERRRALFRFDARLRMMSTVAQHDGRFRVYVKGAPEAVLARTSGADRDAVMAVVADLAQRGLRVLAVAVRDLPPGAGAPARREDAEAGLRLLGLAGLYDPPRPQVAGAVRRCHDAGLRVHIVTGDNGATAAAVAAEVGIGVGALDVLPSGGLSSPLPP</sequence>
<dbReference type="PANTHER" id="PTHR42861">
    <property type="entry name" value="CALCIUM-TRANSPORTING ATPASE"/>
    <property type="match status" value="1"/>
</dbReference>
<dbReference type="InterPro" id="IPR000157">
    <property type="entry name" value="TIR_dom"/>
</dbReference>
<dbReference type="Pfam" id="PF00702">
    <property type="entry name" value="Hydrolase"/>
    <property type="match status" value="1"/>
</dbReference>
<accession>A0A5C4J3F7</accession>
<dbReference type="GO" id="GO:0007165">
    <property type="term" value="P:signal transduction"/>
    <property type="evidence" value="ECO:0007669"/>
    <property type="project" value="InterPro"/>
</dbReference>
<dbReference type="GO" id="GO:0000166">
    <property type="term" value="F:nucleotide binding"/>
    <property type="evidence" value="ECO:0007669"/>
    <property type="project" value="InterPro"/>
</dbReference>
<dbReference type="Gene3D" id="3.40.1110.10">
    <property type="entry name" value="Calcium-transporting ATPase, cytoplasmic domain N"/>
    <property type="match status" value="1"/>
</dbReference>
<dbReference type="InterPro" id="IPR035897">
    <property type="entry name" value="Toll_tir_struct_dom_sf"/>
</dbReference>
<dbReference type="AlphaFoldDB" id="A0A5C4J3F7"/>
<protein>
    <submittedName>
        <fullName evidence="3">TIR domain-containing protein</fullName>
    </submittedName>
</protein>
<keyword evidence="4" id="KW-1185">Reference proteome</keyword>
<dbReference type="InterPro" id="IPR023214">
    <property type="entry name" value="HAD_sf"/>
</dbReference>
<dbReference type="PRINTS" id="PR00119">
    <property type="entry name" value="CATATPASE"/>
</dbReference>
<evidence type="ECO:0000256" key="1">
    <source>
        <dbReference type="ARBA" id="ARBA00004141"/>
    </source>
</evidence>
<dbReference type="Gene3D" id="3.40.50.1000">
    <property type="entry name" value="HAD superfamily/HAD-like"/>
    <property type="match status" value="1"/>
</dbReference>
<evidence type="ECO:0000313" key="4">
    <source>
        <dbReference type="Proteomes" id="UP000309174"/>
    </source>
</evidence>
<dbReference type="Pfam" id="PF13676">
    <property type="entry name" value="TIR_2"/>
    <property type="match status" value="1"/>
</dbReference>
<evidence type="ECO:0000313" key="3">
    <source>
        <dbReference type="EMBL" id="TMQ91266.1"/>
    </source>
</evidence>
<feature type="domain" description="TIR" evidence="2">
    <location>
        <begin position="27"/>
        <end position="113"/>
    </location>
</feature>
<comment type="caution">
    <text evidence="3">The sequence shown here is derived from an EMBL/GenBank/DDBJ whole genome shotgun (WGS) entry which is preliminary data.</text>
</comment>